<organism evidence="1 2">
    <name type="scientific">Anaerostipes amylophilus</name>
    <dbReference type="NCBI Taxonomy" id="2981779"/>
    <lineage>
        <taxon>Bacteria</taxon>
        <taxon>Bacillati</taxon>
        <taxon>Bacillota</taxon>
        <taxon>Clostridia</taxon>
        <taxon>Lachnospirales</taxon>
        <taxon>Lachnospiraceae</taxon>
        <taxon>Anaerostipes</taxon>
    </lineage>
</organism>
<evidence type="ECO:0000313" key="1">
    <source>
        <dbReference type="EMBL" id="MEQ2711784.1"/>
    </source>
</evidence>
<sequence length="42" mass="4528">MAAKLLAKKDSKVLTMLGAGPIAKACFRAIMTNLKHIDTVKK</sequence>
<dbReference type="SUPFAM" id="SSF51735">
    <property type="entry name" value="NAD(P)-binding Rossmann-fold domains"/>
    <property type="match status" value="1"/>
</dbReference>
<gene>
    <name evidence="1" type="ORF">AAAU51_11460</name>
</gene>
<proteinExistence type="predicted"/>
<dbReference type="RefSeq" id="WP_349111235.1">
    <property type="nucleotide sequence ID" value="NZ_JBBNIN010000019.1"/>
</dbReference>
<comment type="caution">
    <text evidence="1">The sequence shown here is derived from an EMBL/GenBank/DDBJ whole genome shotgun (WGS) entry which is preliminary data.</text>
</comment>
<accession>A0ABV1IX41</accession>
<name>A0ABV1IX41_9FIRM</name>
<evidence type="ECO:0008006" key="3">
    <source>
        <dbReference type="Google" id="ProtNLM"/>
    </source>
</evidence>
<evidence type="ECO:0000313" key="2">
    <source>
        <dbReference type="Proteomes" id="UP001482154"/>
    </source>
</evidence>
<dbReference type="EMBL" id="JBBNIN010000019">
    <property type="protein sequence ID" value="MEQ2711784.1"/>
    <property type="molecule type" value="Genomic_DNA"/>
</dbReference>
<dbReference type="InterPro" id="IPR036291">
    <property type="entry name" value="NAD(P)-bd_dom_sf"/>
</dbReference>
<reference evidence="1 2" key="1">
    <citation type="submission" date="2024-04" db="EMBL/GenBank/DDBJ databases">
        <title>Human intestinal bacterial collection.</title>
        <authorList>
            <person name="Pauvert C."/>
            <person name="Hitch T.C.A."/>
            <person name="Clavel T."/>
        </authorList>
    </citation>
    <scope>NUCLEOTIDE SEQUENCE [LARGE SCALE GENOMIC DNA]</scope>
    <source>
        <strain evidence="1 2">CLA-AA-H249</strain>
    </source>
</reference>
<keyword evidence="2" id="KW-1185">Reference proteome</keyword>
<protein>
    <recommendedName>
        <fullName evidence="3">Ornithine cyclodeaminase</fullName>
    </recommendedName>
</protein>
<dbReference type="Proteomes" id="UP001482154">
    <property type="component" value="Unassembled WGS sequence"/>
</dbReference>